<dbReference type="Proteomes" id="UP000612899">
    <property type="component" value="Unassembled WGS sequence"/>
</dbReference>
<dbReference type="SUPFAM" id="SSF54593">
    <property type="entry name" value="Glyoxalase/Bleomycin resistance protein/Dihydroxybiphenyl dioxygenase"/>
    <property type="match status" value="1"/>
</dbReference>
<dbReference type="PROSITE" id="PS51819">
    <property type="entry name" value="VOC"/>
    <property type="match status" value="1"/>
</dbReference>
<dbReference type="AlphaFoldDB" id="A0A8J3VHY9"/>
<dbReference type="InterPro" id="IPR029068">
    <property type="entry name" value="Glyas_Bleomycin-R_OHBP_Dase"/>
</dbReference>
<dbReference type="InterPro" id="IPR037523">
    <property type="entry name" value="VOC_core"/>
</dbReference>
<dbReference type="RefSeq" id="WP_203910301.1">
    <property type="nucleotide sequence ID" value="NZ_BONY01000027.1"/>
</dbReference>
<protein>
    <submittedName>
        <fullName evidence="2">Glyoxalase</fullName>
    </submittedName>
</protein>
<name>A0A8J3VHY9_9ACTN</name>
<dbReference type="InterPro" id="IPR004360">
    <property type="entry name" value="Glyas_Fos-R_dOase_dom"/>
</dbReference>
<sequence>MAVTGRVLGTLPASDLARAKDFYTQNLGLKPVSETEEGLIYECNENTKILLFPSSGRASGDHTQAVFEVDDLDAQVADMKGHGVVFEEYDLPGMKTENGIVTSGPIRSAFFKDSEGNLIAISEPMPM</sequence>
<keyword evidence="3" id="KW-1185">Reference proteome</keyword>
<dbReference type="Pfam" id="PF00903">
    <property type="entry name" value="Glyoxalase"/>
    <property type="match status" value="1"/>
</dbReference>
<dbReference type="EMBL" id="BONY01000027">
    <property type="protein sequence ID" value="GIH06491.1"/>
    <property type="molecule type" value="Genomic_DNA"/>
</dbReference>
<accession>A0A8J3VHY9</accession>
<evidence type="ECO:0000313" key="2">
    <source>
        <dbReference type="EMBL" id="GIH06491.1"/>
    </source>
</evidence>
<proteinExistence type="predicted"/>
<reference evidence="2" key="1">
    <citation type="submission" date="2021-01" db="EMBL/GenBank/DDBJ databases">
        <title>Whole genome shotgun sequence of Rhizocola hellebori NBRC 109834.</title>
        <authorList>
            <person name="Komaki H."/>
            <person name="Tamura T."/>
        </authorList>
    </citation>
    <scope>NUCLEOTIDE SEQUENCE</scope>
    <source>
        <strain evidence="2">NBRC 109834</strain>
    </source>
</reference>
<gene>
    <name evidence="2" type="ORF">Rhe02_45580</name>
</gene>
<feature type="domain" description="VOC" evidence="1">
    <location>
        <begin position="5"/>
        <end position="124"/>
    </location>
</feature>
<evidence type="ECO:0000259" key="1">
    <source>
        <dbReference type="PROSITE" id="PS51819"/>
    </source>
</evidence>
<dbReference type="Gene3D" id="3.10.180.10">
    <property type="entry name" value="2,3-Dihydroxybiphenyl 1,2-Dioxygenase, domain 1"/>
    <property type="match status" value="1"/>
</dbReference>
<evidence type="ECO:0000313" key="3">
    <source>
        <dbReference type="Proteomes" id="UP000612899"/>
    </source>
</evidence>
<comment type="caution">
    <text evidence="2">The sequence shown here is derived from an EMBL/GenBank/DDBJ whole genome shotgun (WGS) entry which is preliminary data.</text>
</comment>
<organism evidence="2 3">
    <name type="scientific">Rhizocola hellebori</name>
    <dbReference type="NCBI Taxonomy" id="1392758"/>
    <lineage>
        <taxon>Bacteria</taxon>
        <taxon>Bacillati</taxon>
        <taxon>Actinomycetota</taxon>
        <taxon>Actinomycetes</taxon>
        <taxon>Micromonosporales</taxon>
        <taxon>Micromonosporaceae</taxon>
        <taxon>Rhizocola</taxon>
    </lineage>
</organism>